<gene>
    <name evidence="2" type="ORF">NCGR_LOCUS20163</name>
</gene>
<name>A0A811NWP2_9POAL</name>
<protein>
    <submittedName>
        <fullName evidence="2">Uncharacterized protein</fullName>
    </submittedName>
</protein>
<sequence>MASPFQRLRRFTRSLLVKDKDKNDDDLSGTTTASNASSSPSPNTTTTTSTSSNNRNKNTNKIPTNLRELLATGLLEGQPVKYIMRKGKFIVKDIRMYDQDKVVEAALNSRIQRLEQRLMEIDPHVVPVSLGDMLIRI</sequence>
<dbReference type="GO" id="GO:0003682">
    <property type="term" value="F:chromatin binding"/>
    <property type="evidence" value="ECO:0007669"/>
    <property type="project" value="TreeGrafter"/>
</dbReference>
<dbReference type="GO" id="GO:0045944">
    <property type="term" value="P:positive regulation of transcription by RNA polymerase II"/>
    <property type="evidence" value="ECO:0007669"/>
    <property type="project" value="TreeGrafter"/>
</dbReference>
<dbReference type="GO" id="GO:0000977">
    <property type="term" value="F:RNA polymerase II transcription regulatory region sequence-specific DNA binding"/>
    <property type="evidence" value="ECO:0007669"/>
    <property type="project" value="TreeGrafter"/>
</dbReference>
<dbReference type="Proteomes" id="UP000604825">
    <property type="component" value="Unassembled WGS sequence"/>
</dbReference>
<comment type="caution">
    <text evidence="2">The sequence shown here is derived from an EMBL/GenBank/DDBJ whole genome shotgun (WGS) entry which is preliminary data.</text>
</comment>
<evidence type="ECO:0000313" key="3">
    <source>
        <dbReference type="Proteomes" id="UP000604825"/>
    </source>
</evidence>
<dbReference type="PANTHER" id="PTHR47025">
    <property type="entry name" value="AUTOIMMUNE REGULATOR"/>
    <property type="match status" value="1"/>
</dbReference>
<dbReference type="AlphaFoldDB" id="A0A811NWP2"/>
<keyword evidence="3" id="KW-1185">Reference proteome</keyword>
<organism evidence="2 3">
    <name type="scientific">Miscanthus lutarioriparius</name>
    <dbReference type="NCBI Taxonomy" id="422564"/>
    <lineage>
        <taxon>Eukaryota</taxon>
        <taxon>Viridiplantae</taxon>
        <taxon>Streptophyta</taxon>
        <taxon>Embryophyta</taxon>
        <taxon>Tracheophyta</taxon>
        <taxon>Spermatophyta</taxon>
        <taxon>Magnoliopsida</taxon>
        <taxon>Liliopsida</taxon>
        <taxon>Poales</taxon>
        <taxon>Poaceae</taxon>
        <taxon>PACMAD clade</taxon>
        <taxon>Panicoideae</taxon>
        <taxon>Andropogonodae</taxon>
        <taxon>Andropogoneae</taxon>
        <taxon>Saccharinae</taxon>
        <taxon>Miscanthus</taxon>
    </lineage>
</organism>
<dbReference type="GO" id="GO:0005634">
    <property type="term" value="C:nucleus"/>
    <property type="evidence" value="ECO:0007669"/>
    <property type="project" value="TreeGrafter"/>
</dbReference>
<feature type="region of interest" description="Disordered" evidence="1">
    <location>
        <begin position="16"/>
        <end position="63"/>
    </location>
</feature>
<dbReference type="EMBL" id="CAJGYO010000005">
    <property type="protein sequence ID" value="CAD6229652.1"/>
    <property type="molecule type" value="Genomic_DNA"/>
</dbReference>
<accession>A0A811NWP2</accession>
<feature type="compositionally biased region" description="Low complexity" evidence="1">
    <location>
        <begin position="30"/>
        <end position="63"/>
    </location>
</feature>
<reference evidence="2" key="1">
    <citation type="submission" date="2020-10" db="EMBL/GenBank/DDBJ databases">
        <authorList>
            <person name="Han B."/>
            <person name="Lu T."/>
            <person name="Zhao Q."/>
            <person name="Huang X."/>
            <person name="Zhao Y."/>
        </authorList>
    </citation>
    <scope>NUCLEOTIDE SEQUENCE</scope>
</reference>
<dbReference type="PANTHER" id="PTHR47025:SF2">
    <property type="entry name" value="AUTOIMMUNE REGULATOR"/>
    <property type="match status" value="1"/>
</dbReference>
<evidence type="ECO:0000256" key="1">
    <source>
        <dbReference type="SAM" id="MobiDB-lite"/>
    </source>
</evidence>
<feature type="compositionally biased region" description="Basic and acidic residues" evidence="1">
    <location>
        <begin position="16"/>
        <end position="25"/>
    </location>
</feature>
<dbReference type="GO" id="GO:0042393">
    <property type="term" value="F:histone binding"/>
    <property type="evidence" value="ECO:0007669"/>
    <property type="project" value="TreeGrafter"/>
</dbReference>
<proteinExistence type="predicted"/>
<evidence type="ECO:0000313" key="2">
    <source>
        <dbReference type="EMBL" id="CAD6229652.1"/>
    </source>
</evidence>